<dbReference type="GO" id="GO:0004185">
    <property type="term" value="F:serine-type carboxypeptidase activity"/>
    <property type="evidence" value="ECO:0007669"/>
    <property type="project" value="InterPro"/>
</dbReference>
<accession>A0AAV5MI26</accession>
<dbReference type="InterPro" id="IPR029058">
    <property type="entry name" value="AB_hydrolase_fold"/>
</dbReference>
<name>A0AAV5MI26_9ROSI</name>
<comment type="caution">
    <text evidence="4">The sequence shown here is derived from an EMBL/GenBank/DDBJ whole genome shotgun (WGS) entry which is preliminary data.</text>
</comment>
<keyword evidence="5" id="KW-1185">Reference proteome</keyword>
<evidence type="ECO:0000256" key="1">
    <source>
        <dbReference type="ARBA" id="ARBA00009431"/>
    </source>
</evidence>
<dbReference type="SUPFAM" id="SSF53474">
    <property type="entry name" value="alpha/beta-Hydrolases"/>
    <property type="match status" value="1"/>
</dbReference>
<protein>
    <submittedName>
        <fullName evidence="4">Uncharacterized protein</fullName>
    </submittedName>
</protein>
<evidence type="ECO:0000256" key="3">
    <source>
        <dbReference type="SAM" id="SignalP"/>
    </source>
</evidence>
<dbReference type="GO" id="GO:0005773">
    <property type="term" value="C:vacuole"/>
    <property type="evidence" value="ECO:0007669"/>
    <property type="project" value="TreeGrafter"/>
</dbReference>
<dbReference type="GO" id="GO:0006508">
    <property type="term" value="P:proteolysis"/>
    <property type="evidence" value="ECO:0007669"/>
    <property type="project" value="InterPro"/>
</dbReference>
<evidence type="ECO:0000256" key="2">
    <source>
        <dbReference type="SAM" id="MobiDB-lite"/>
    </source>
</evidence>
<dbReference type="EMBL" id="BPVZ01000308">
    <property type="protein sequence ID" value="GKV49613.1"/>
    <property type="molecule type" value="Genomic_DNA"/>
</dbReference>
<dbReference type="InterPro" id="IPR001563">
    <property type="entry name" value="Peptidase_S10"/>
</dbReference>
<evidence type="ECO:0000313" key="5">
    <source>
        <dbReference type="Proteomes" id="UP001054252"/>
    </source>
</evidence>
<keyword evidence="3" id="KW-0732">Signal</keyword>
<feature type="signal peptide" evidence="3">
    <location>
        <begin position="1"/>
        <end position="26"/>
    </location>
</feature>
<dbReference type="PANTHER" id="PTHR11802">
    <property type="entry name" value="SERINE PROTEASE FAMILY S10 SERINE CARBOXYPEPTIDASE"/>
    <property type="match status" value="1"/>
</dbReference>
<dbReference type="PANTHER" id="PTHR11802:SF15">
    <property type="entry name" value="SERINE CARBOXYPEPTIDASE-LIKE 32"/>
    <property type="match status" value="1"/>
</dbReference>
<dbReference type="Gene3D" id="3.40.50.1820">
    <property type="entry name" value="alpha/beta hydrolase"/>
    <property type="match status" value="1"/>
</dbReference>
<evidence type="ECO:0000313" key="4">
    <source>
        <dbReference type="EMBL" id="GKV49613.1"/>
    </source>
</evidence>
<sequence>MDFTLKVAVFLTLAFVSSIPVQPVSGVSDSQLSGRKKRDSYGNEDIVTKLPGQPAVDFRHYAGYVTVNEKNGRALFYWFYEATTRPDEKPLVLWLNGGPGCSSVGYGATQEIGPFLVDIDGNGIKFNNFSWNKGISVMHHRSKLFLVGSCAPFMLLPDCKSI</sequence>
<dbReference type="Proteomes" id="UP001054252">
    <property type="component" value="Unassembled WGS sequence"/>
</dbReference>
<proteinExistence type="inferred from homology"/>
<dbReference type="Pfam" id="PF00450">
    <property type="entry name" value="Peptidase_S10"/>
    <property type="match status" value="1"/>
</dbReference>
<dbReference type="AlphaFoldDB" id="A0AAV5MI26"/>
<organism evidence="4 5">
    <name type="scientific">Rubroshorea leprosula</name>
    <dbReference type="NCBI Taxonomy" id="152421"/>
    <lineage>
        <taxon>Eukaryota</taxon>
        <taxon>Viridiplantae</taxon>
        <taxon>Streptophyta</taxon>
        <taxon>Embryophyta</taxon>
        <taxon>Tracheophyta</taxon>
        <taxon>Spermatophyta</taxon>
        <taxon>Magnoliopsida</taxon>
        <taxon>eudicotyledons</taxon>
        <taxon>Gunneridae</taxon>
        <taxon>Pentapetalae</taxon>
        <taxon>rosids</taxon>
        <taxon>malvids</taxon>
        <taxon>Malvales</taxon>
        <taxon>Dipterocarpaceae</taxon>
        <taxon>Rubroshorea</taxon>
    </lineage>
</organism>
<feature type="region of interest" description="Disordered" evidence="2">
    <location>
        <begin position="23"/>
        <end position="46"/>
    </location>
</feature>
<feature type="chain" id="PRO_5043741849" evidence="3">
    <location>
        <begin position="27"/>
        <end position="162"/>
    </location>
</feature>
<gene>
    <name evidence="4" type="ORF">SLEP1_g56354</name>
</gene>
<comment type="similarity">
    <text evidence="1">Belongs to the peptidase S10 family.</text>
</comment>
<reference evidence="4 5" key="1">
    <citation type="journal article" date="2021" name="Commun. Biol.">
        <title>The genome of Shorea leprosula (Dipterocarpaceae) highlights the ecological relevance of drought in aseasonal tropical rainforests.</title>
        <authorList>
            <person name="Ng K.K.S."/>
            <person name="Kobayashi M.J."/>
            <person name="Fawcett J.A."/>
            <person name="Hatakeyama M."/>
            <person name="Paape T."/>
            <person name="Ng C.H."/>
            <person name="Ang C.C."/>
            <person name="Tnah L.H."/>
            <person name="Lee C.T."/>
            <person name="Nishiyama T."/>
            <person name="Sese J."/>
            <person name="O'Brien M.J."/>
            <person name="Copetti D."/>
            <person name="Mohd Noor M.I."/>
            <person name="Ong R.C."/>
            <person name="Putra M."/>
            <person name="Sireger I.Z."/>
            <person name="Indrioko S."/>
            <person name="Kosugi Y."/>
            <person name="Izuno A."/>
            <person name="Isagi Y."/>
            <person name="Lee S.L."/>
            <person name="Shimizu K.K."/>
        </authorList>
    </citation>
    <scope>NUCLEOTIDE SEQUENCE [LARGE SCALE GENOMIC DNA]</scope>
    <source>
        <strain evidence="4">214</strain>
    </source>
</reference>